<dbReference type="OrthoDB" id="9815009at2"/>
<dbReference type="InterPro" id="IPR051534">
    <property type="entry name" value="CBASS_pafABC_assoc_protein"/>
</dbReference>
<evidence type="ECO:0000256" key="1">
    <source>
        <dbReference type="ARBA" id="ARBA00023015"/>
    </source>
</evidence>
<dbReference type="PANTHER" id="PTHR34580">
    <property type="match status" value="1"/>
</dbReference>
<dbReference type="Proteomes" id="UP000294498">
    <property type="component" value="Unassembled WGS sequence"/>
</dbReference>
<keyword evidence="2" id="KW-0804">Transcription</keyword>
<dbReference type="PROSITE" id="PS52050">
    <property type="entry name" value="WYL"/>
    <property type="match status" value="1"/>
</dbReference>
<keyword evidence="4" id="KW-0238">DNA-binding</keyword>
<evidence type="ECO:0000256" key="2">
    <source>
        <dbReference type="ARBA" id="ARBA00023163"/>
    </source>
</evidence>
<dbReference type="InterPro" id="IPR028349">
    <property type="entry name" value="PafC-like"/>
</dbReference>
<organism evidence="4 5">
    <name type="scientific">Dinghuibacter silviterrae</name>
    <dbReference type="NCBI Taxonomy" id="1539049"/>
    <lineage>
        <taxon>Bacteria</taxon>
        <taxon>Pseudomonadati</taxon>
        <taxon>Bacteroidota</taxon>
        <taxon>Chitinophagia</taxon>
        <taxon>Chitinophagales</taxon>
        <taxon>Chitinophagaceae</taxon>
        <taxon>Dinghuibacter</taxon>
    </lineage>
</organism>
<feature type="domain" description="HTH deoR-type" evidence="3">
    <location>
        <begin position="3"/>
        <end position="58"/>
    </location>
</feature>
<proteinExistence type="predicted"/>
<evidence type="ECO:0000259" key="3">
    <source>
        <dbReference type="PROSITE" id="PS51000"/>
    </source>
</evidence>
<reference evidence="4 5" key="1">
    <citation type="submission" date="2019-03" db="EMBL/GenBank/DDBJ databases">
        <title>Genomic Encyclopedia of Type Strains, Phase IV (KMG-IV): sequencing the most valuable type-strain genomes for metagenomic binning, comparative biology and taxonomic classification.</title>
        <authorList>
            <person name="Goeker M."/>
        </authorList>
    </citation>
    <scope>NUCLEOTIDE SEQUENCE [LARGE SCALE GENOMIC DNA]</scope>
    <source>
        <strain evidence="4 5">DSM 100059</strain>
    </source>
</reference>
<dbReference type="GO" id="GO:0003677">
    <property type="term" value="F:DNA binding"/>
    <property type="evidence" value="ECO:0007669"/>
    <property type="project" value="UniProtKB-KW"/>
</dbReference>
<comment type="caution">
    <text evidence="4">The sequence shown here is derived from an EMBL/GenBank/DDBJ whole genome shotgun (WGS) entry which is preliminary data.</text>
</comment>
<dbReference type="Pfam" id="PF08279">
    <property type="entry name" value="HTH_11"/>
    <property type="match status" value="1"/>
</dbReference>
<dbReference type="InterPro" id="IPR013196">
    <property type="entry name" value="HTH_11"/>
</dbReference>
<keyword evidence="1" id="KW-0805">Transcription regulation</keyword>
<protein>
    <submittedName>
        <fullName evidence="4">Putative DNA-binding transcriptional regulator YafY</fullName>
    </submittedName>
</protein>
<dbReference type="InterPro" id="IPR026881">
    <property type="entry name" value="WYL_dom"/>
</dbReference>
<dbReference type="InterPro" id="IPR036388">
    <property type="entry name" value="WH-like_DNA-bd_sf"/>
</dbReference>
<keyword evidence="5" id="KW-1185">Reference proteome</keyword>
<dbReference type="EMBL" id="SODV01000001">
    <property type="protein sequence ID" value="TDW99526.1"/>
    <property type="molecule type" value="Genomic_DNA"/>
</dbReference>
<accession>A0A4R8DQE8</accession>
<dbReference type="InterPro" id="IPR057727">
    <property type="entry name" value="WCX_dom"/>
</dbReference>
<dbReference type="Pfam" id="PF13280">
    <property type="entry name" value="WYL"/>
    <property type="match status" value="1"/>
</dbReference>
<dbReference type="InterPro" id="IPR036390">
    <property type="entry name" value="WH_DNA-bd_sf"/>
</dbReference>
<sequence>MNRIDRLHAILVHLQSKRRVTGQEIADRFGISLRSVYRDVKALEESGVPVIGEAGIGYSIMEGYRLPPVMFTQEEAAALLMGVKLTERFTDELTRKQIENALFKIKSVLRAPDREHIEQLSDNVVVAASRLPVEEGFNKYLSDLQKAVVAGRVVHLSYHTPYREHEQETFRDIEPFGLCYYGQAWHCFAWCRMRKDYRDFKITRIKDLRVTGDTFSRDQHPSLKEYLEKMVRSNNEVQEVKVLFDKATVRHLGEQKYYYGFVSQEFTGDHVRMTFLTGHPEYMAHWLFSFADRVEVESPDAMKDHIMNLFMRLQKKLLTPTTS</sequence>
<dbReference type="Pfam" id="PF25583">
    <property type="entry name" value="WCX"/>
    <property type="match status" value="1"/>
</dbReference>
<gene>
    <name evidence="4" type="ORF">EDB95_0536</name>
</gene>
<dbReference type="SUPFAM" id="SSF46785">
    <property type="entry name" value="Winged helix' DNA-binding domain"/>
    <property type="match status" value="1"/>
</dbReference>
<dbReference type="Gene3D" id="1.10.10.10">
    <property type="entry name" value="Winged helix-like DNA-binding domain superfamily/Winged helix DNA-binding domain"/>
    <property type="match status" value="1"/>
</dbReference>
<evidence type="ECO:0000313" key="4">
    <source>
        <dbReference type="EMBL" id="TDW99526.1"/>
    </source>
</evidence>
<dbReference type="PIRSF" id="PIRSF016838">
    <property type="entry name" value="PafC"/>
    <property type="match status" value="1"/>
</dbReference>
<name>A0A4R8DQE8_9BACT</name>
<dbReference type="PANTHER" id="PTHR34580:SF1">
    <property type="entry name" value="PROTEIN PAFC"/>
    <property type="match status" value="1"/>
</dbReference>
<dbReference type="InterPro" id="IPR001034">
    <property type="entry name" value="DeoR_HTH"/>
</dbReference>
<dbReference type="PROSITE" id="PS51000">
    <property type="entry name" value="HTH_DEOR_2"/>
    <property type="match status" value="1"/>
</dbReference>
<evidence type="ECO:0000313" key="5">
    <source>
        <dbReference type="Proteomes" id="UP000294498"/>
    </source>
</evidence>
<dbReference type="AlphaFoldDB" id="A0A4R8DQE8"/>
<dbReference type="RefSeq" id="WP_133990293.1">
    <property type="nucleotide sequence ID" value="NZ_SODV01000001.1"/>
</dbReference>
<dbReference type="GO" id="GO:0003700">
    <property type="term" value="F:DNA-binding transcription factor activity"/>
    <property type="evidence" value="ECO:0007669"/>
    <property type="project" value="InterPro"/>
</dbReference>